<dbReference type="Proteomes" id="UP001230188">
    <property type="component" value="Unassembled WGS sequence"/>
</dbReference>
<dbReference type="AlphaFoldDB" id="A0AAD7U8G0"/>
<dbReference type="PANTHER" id="PTHR20974">
    <property type="entry name" value="UPF0585 PROTEIN CG18661"/>
    <property type="match status" value="1"/>
</dbReference>
<feature type="compositionally biased region" description="Basic and acidic residues" evidence="2">
    <location>
        <begin position="736"/>
        <end position="763"/>
    </location>
</feature>
<dbReference type="InterPro" id="IPR010342">
    <property type="entry name" value="DUF938"/>
</dbReference>
<feature type="compositionally biased region" description="Low complexity" evidence="2">
    <location>
        <begin position="711"/>
        <end position="721"/>
    </location>
</feature>
<accession>A0AAD7U8G0</accession>
<protein>
    <recommendedName>
        <fullName evidence="5">Methyltransferase domain-containing protein</fullName>
    </recommendedName>
</protein>
<sequence length="1048" mass="114783">MLPSDVRDVLREQSGSLERLFAQYCEGPPSRPVLQRHISQDQFLKFARDYKMCPGLMARVEILQLFRAMKSGETKQLWNRSSTETWLRYTDFASCLAACAAVVFSGDDWDAKYETLAQKLQLLLFWLDQRTTPRKTPLLASRSDKRPRALMLQTAARRGVVAAAERNGVVVEKALPPEVTAPSGHPDVQRKLQQLFSYYCTYGERLNVGPDAALNRTQVMRLLADGGCLDSPRSRQRVDVALAAFGVKRRRLDLEDLVKLLVALDDGARSPGEALVALLARHAFFAEQPPPSGEEARPNTTQAPSPPLVDDLGLSADAAAVNPPQDLRHLGQLEPRDDDDDDDELATTAPVSCETERLVTALSEAMTAVTERQAALSHAVDGGGVTASLEELLTPAEKEEEEDAELLLDAPPRIASSARTSLAGIKAKQQSAREECRDAATTTEREESAAAPGVSTLVDTISRTLGSMCVAGVALAQEQPQQKASEDGNKARLCDLRHRLQNRGEDEHYSRMAAAAAQRASPANAVGSRELHQFSARVNDDLTPTNAGKFSTPPPPLPSWEERPYSSRTSLQTVRAKLRESVAGQLTRLQRLHETRERAMVDRLAIADRFGEADRLGMAGDLCDAMETPVRLTGGGCLQEGGDQQAWHRFEEADDDLPGDELDLAQRRQQLCMLEAALVDQSRRLATLQDRLFKRQCGGATPTLRREEARASAMARVAATETEAPRAASGHHRSSERRQETQHQETRQRETYQHQAKSKEEARVVSCPAPEDILDLQPVEKPVDRSTWRNVAASRPTSARRGWVIADPRKSSARARDRSAEFWGAQYLENQRALGSSQVPSLPMQSSPAFSRNREPILGALKETGISSCKLVLELGCGPGEHAPYFVVKLGDASPTWQPTDVRPDACSSSDAHARRLGCLGTKIREAKLVDIAADEWAVDPGAFDAALAINVLHIAPHSAIRSFFRGVSGALVPGGLCGIYDTWTFDGKFVGPSNSRFDATLRAQGYSGIPTIEECDNAAGECNLHRRDVLYLPSNNQFVVYVKASAA</sequence>
<evidence type="ECO:0008006" key="5">
    <source>
        <dbReference type="Google" id="ProtNLM"/>
    </source>
</evidence>
<dbReference type="Gene3D" id="3.40.50.150">
    <property type="entry name" value="Vaccinia Virus protein VP39"/>
    <property type="match status" value="1"/>
</dbReference>
<keyword evidence="4" id="KW-1185">Reference proteome</keyword>
<comment type="similarity">
    <text evidence="1">Belongs to the UPF0585 family.</text>
</comment>
<gene>
    <name evidence="3" type="ORF">CTAYLR_006787</name>
</gene>
<feature type="region of interest" description="Disordered" evidence="2">
    <location>
        <begin position="539"/>
        <end position="564"/>
    </location>
</feature>
<evidence type="ECO:0000313" key="4">
    <source>
        <dbReference type="Proteomes" id="UP001230188"/>
    </source>
</evidence>
<feature type="compositionally biased region" description="Basic and acidic residues" evidence="2">
    <location>
        <begin position="326"/>
        <end position="335"/>
    </location>
</feature>
<feature type="compositionally biased region" description="Acidic residues" evidence="2">
    <location>
        <begin position="336"/>
        <end position="345"/>
    </location>
</feature>
<dbReference type="CDD" id="cd02440">
    <property type="entry name" value="AdoMet_MTases"/>
    <property type="match status" value="1"/>
</dbReference>
<dbReference type="PANTHER" id="PTHR20974:SF0">
    <property type="entry name" value="UPF0585 PROTEIN CG18661"/>
    <property type="match status" value="1"/>
</dbReference>
<comment type="caution">
    <text evidence="3">The sequence shown here is derived from an EMBL/GenBank/DDBJ whole genome shotgun (WGS) entry which is preliminary data.</text>
</comment>
<feature type="region of interest" description="Disordered" evidence="2">
    <location>
        <begin position="288"/>
        <end position="352"/>
    </location>
</feature>
<evidence type="ECO:0000313" key="3">
    <source>
        <dbReference type="EMBL" id="KAJ8599272.1"/>
    </source>
</evidence>
<organism evidence="3 4">
    <name type="scientific">Chrysophaeum taylorii</name>
    <dbReference type="NCBI Taxonomy" id="2483200"/>
    <lineage>
        <taxon>Eukaryota</taxon>
        <taxon>Sar</taxon>
        <taxon>Stramenopiles</taxon>
        <taxon>Ochrophyta</taxon>
        <taxon>Pelagophyceae</taxon>
        <taxon>Pelagomonadales</taxon>
        <taxon>Pelagomonadaceae</taxon>
        <taxon>Chrysophaeum</taxon>
    </lineage>
</organism>
<evidence type="ECO:0000256" key="1">
    <source>
        <dbReference type="ARBA" id="ARBA00008308"/>
    </source>
</evidence>
<dbReference type="SUPFAM" id="SSF53335">
    <property type="entry name" value="S-adenosyl-L-methionine-dependent methyltransferases"/>
    <property type="match status" value="1"/>
</dbReference>
<name>A0AAD7U8G0_9STRA</name>
<evidence type="ECO:0000256" key="2">
    <source>
        <dbReference type="SAM" id="MobiDB-lite"/>
    </source>
</evidence>
<dbReference type="InterPro" id="IPR029063">
    <property type="entry name" value="SAM-dependent_MTases_sf"/>
</dbReference>
<proteinExistence type="inferred from homology"/>
<dbReference type="Pfam" id="PF06080">
    <property type="entry name" value="DUF938"/>
    <property type="match status" value="1"/>
</dbReference>
<reference evidence="3" key="1">
    <citation type="submission" date="2023-01" db="EMBL/GenBank/DDBJ databases">
        <title>Metagenome sequencing of chrysophaentin producing Chrysophaeum taylorii.</title>
        <authorList>
            <person name="Davison J."/>
            <person name="Bewley C."/>
        </authorList>
    </citation>
    <scope>NUCLEOTIDE SEQUENCE</scope>
    <source>
        <strain evidence="3">NIES-1699</strain>
    </source>
</reference>
<feature type="region of interest" description="Disordered" evidence="2">
    <location>
        <begin position="703"/>
        <end position="764"/>
    </location>
</feature>
<dbReference type="EMBL" id="JAQMWT010000574">
    <property type="protein sequence ID" value="KAJ8599272.1"/>
    <property type="molecule type" value="Genomic_DNA"/>
</dbReference>